<protein>
    <recommendedName>
        <fullName evidence="5">Flagellin-like protein</fullName>
    </recommendedName>
</protein>
<dbReference type="RefSeq" id="WP_344448172.1">
    <property type="nucleotide sequence ID" value="NZ_BAAATZ010000002.1"/>
</dbReference>
<organism evidence="3 4">
    <name type="scientific">Actinocorallia aurantiaca</name>
    <dbReference type="NCBI Taxonomy" id="46204"/>
    <lineage>
        <taxon>Bacteria</taxon>
        <taxon>Bacillati</taxon>
        <taxon>Actinomycetota</taxon>
        <taxon>Actinomycetes</taxon>
        <taxon>Streptosporangiales</taxon>
        <taxon>Thermomonosporaceae</taxon>
        <taxon>Actinocorallia</taxon>
    </lineage>
</organism>
<evidence type="ECO:0000256" key="1">
    <source>
        <dbReference type="SAM" id="MobiDB-lite"/>
    </source>
</evidence>
<evidence type="ECO:0000256" key="2">
    <source>
        <dbReference type="SAM" id="Phobius"/>
    </source>
</evidence>
<feature type="region of interest" description="Disordered" evidence="1">
    <location>
        <begin position="1"/>
        <end position="33"/>
    </location>
</feature>
<evidence type="ECO:0000313" key="4">
    <source>
        <dbReference type="Proteomes" id="UP001501842"/>
    </source>
</evidence>
<keyword evidence="4" id="KW-1185">Reference proteome</keyword>
<evidence type="ECO:0008006" key="5">
    <source>
        <dbReference type="Google" id="ProtNLM"/>
    </source>
</evidence>
<proteinExistence type="predicted"/>
<keyword evidence="2" id="KW-0472">Membrane</keyword>
<comment type="caution">
    <text evidence="3">The sequence shown here is derived from an EMBL/GenBank/DDBJ whole genome shotgun (WGS) entry which is preliminary data.</text>
</comment>
<dbReference type="Proteomes" id="UP001501842">
    <property type="component" value="Unassembled WGS sequence"/>
</dbReference>
<dbReference type="EMBL" id="BAAATZ010000002">
    <property type="protein sequence ID" value="GAA2718744.1"/>
    <property type="molecule type" value="Genomic_DNA"/>
</dbReference>
<feature type="transmembrane region" description="Helical" evidence="2">
    <location>
        <begin position="37"/>
        <end position="60"/>
    </location>
</feature>
<sequence>MADNEQDPARDTQQFRRFAQQQEGSEPDPTERTGFPAGLLVGVLAVVGLIVIAAIIALIAS</sequence>
<evidence type="ECO:0000313" key="3">
    <source>
        <dbReference type="EMBL" id="GAA2718744.1"/>
    </source>
</evidence>
<reference evidence="3 4" key="1">
    <citation type="journal article" date="2019" name="Int. J. Syst. Evol. Microbiol.">
        <title>The Global Catalogue of Microorganisms (GCM) 10K type strain sequencing project: providing services to taxonomists for standard genome sequencing and annotation.</title>
        <authorList>
            <consortium name="The Broad Institute Genomics Platform"/>
            <consortium name="The Broad Institute Genome Sequencing Center for Infectious Disease"/>
            <person name="Wu L."/>
            <person name="Ma J."/>
        </authorList>
    </citation>
    <scope>NUCLEOTIDE SEQUENCE [LARGE SCALE GENOMIC DNA]</scope>
    <source>
        <strain evidence="3 4">JCM 8201</strain>
    </source>
</reference>
<gene>
    <name evidence="3" type="ORF">GCM10010439_02370</name>
</gene>
<accession>A0ABN3TUE3</accession>
<keyword evidence="2" id="KW-1133">Transmembrane helix</keyword>
<keyword evidence="2" id="KW-0812">Transmembrane</keyword>
<name>A0ABN3TUE3_9ACTN</name>